<evidence type="ECO:0000313" key="2">
    <source>
        <dbReference type="EMBL" id="CAF0856056.1"/>
    </source>
</evidence>
<dbReference type="SMART" id="SM00463">
    <property type="entry name" value="SMR"/>
    <property type="match status" value="1"/>
</dbReference>
<comment type="caution">
    <text evidence="3">The sequence shown here is derived from an EMBL/GenBank/DDBJ whole genome shotgun (WGS) entry which is preliminary data.</text>
</comment>
<proteinExistence type="predicted"/>
<gene>
    <name evidence="2" type="ORF">BJG266_LOCUS8115</name>
    <name evidence="3" type="ORF">QVE165_LOCUS25723</name>
    <name evidence="4" type="ORF">QVE165_LOCUS27167</name>
</gene>
<dbReference type="Proteomes" id="UP000663832">
    <property type="component" value="Unassembled WGS sequence"/>
</dbReference>
<evidence type="ECO:0000259" key="1">
    <source>
        <dbReference type="PROSITE" id="PS50828"/>
    </source>
</evidence>
<dbReference type="AlphaFoldDB" id="A0A814W9Z2"/>
<keyword evidence="5" id="KW-1185">Reference proteome</keyword>
<name>A0A814W9Z2_9BILA</name>
<dbReference type="SUPFAM" id="SSF160443">
    <property type="entry name" value="SMR domain-like"/>
    <property type="match status" value="1"/>
</dbReference>
<dbReference type="InterPro" id="IPR002625">
    <property type="entry name" value="Smr_dom"/>
</dbReference>
<dbReference type="Pfam" id="PF08590">
    <property type="entry name" value="DUF1771"/>
    <property type="match status" value="1"/>
</dbReference>
<dbReference type="EMBL" id="CAJNOM010000187">
    <property type="protein sequence ID" value="CAF1199438.1"/>
    <property type="molecule type" value="Genomic_DNA"/>
</dbReference>
<dbReference type="PANTHER" id="PTHR47417:SF1">
    <property type="entry name" value="SMR DOMAIN-CONTAINING PROTEIN YPL199C"/>
    <property type="match status" value="1"/>
</dbReference>
<evidence type="ECO:0000313" key="4">
    <source>
        <dbReference type="EMBL" id="CAF1225997.1"/>
    </source>
</evidence>
<accession>A0A814W9Z2</accession>
<dbReference type="Gene3D" id="3.30.1370.110">
    <property type="match status" value="1"/>
</dbReference>
<sequence>MGNLLSFTNNDDNSTLSNTSGSFLQSGIPSKAASLRCEARQLMFEAKAASQQSQYEYHYGNKSQAKVLSTKKNHLYKQMGEKNQQAARLIFEHFNRDRSYNVIDLHGLYVNEALEYLEHRLAICRSENILKLTVITGMGNNSPNKIAKIKPQVEKFVRENCLKVTGYSGHIEIDLSTNNEPTAGSYQNTNGCIIL</sequence>
<dbReference type="InterPro" id="IPR013899">
    <property type="entry name" value="DUF1771"/>
</dbReference>
<dbReference type="EMBL" id="CAJNOM010000205">
    <property type="protein sequence ID" value="CAF1225997.1"/>
    <property type="molecule type" value="Genomic_DNA"/>
</dbReference>
<dbReference type="InterPro" id="IPR036063">
    <property type="entry name" value="Smr_dom_sf"/>
</dbReference>
<feature type="domain" description="Smr" evidence="1">
    <location>
        <begin position="103"/>
        <end position="167"/>
    </location>
</feature>
<reference evidence="3" key="1">
    <citation type="submission" date="2021-02" db="EMBL/GenBank/DDBJ databases">
        <authorList>
            <person name="Nowell W R."/>
        </authorList>
    </citation>
    <scope>NUCLEOTIDE SEQUENCE</scope>
</reference>
<dbReference type="EMBL" id="CAJNOI010000025">
    <property type="protein sequence ID" value="CAF0856056.1"/>
    <property type="molecule type" value="Genomic_DNA"/>
</dbReference>
<dbReference type="OrthoDB" id="3231855at2759"/>
<protein>
    <recommendedName>
        <fullName evidence="1">Smr domain-containing protein</fullName>
    </recommendedName>
</protein>
<dbReference type="PANTHER" id="PTHR47417">
    <property type="entry name" value="SMR DOMAIN-CONTAINING PROTEIN YPL199C"/>
    <property type="match status" value="1"/>
</dbReference>
<dbReference type="InterPro" id="IPR053020">
    <property type="entry name" value="Smr_domain_protein"/>
</dbReference>
<dbReference type="PROSITE" id="PS50828">
    <property type="entry name" value="SMR"/>
    <property type="match status" value="1"/>
</dbReference>
<dbReference type="Proteomes" id="UP000663877">
    <property type="component" value="Unassembled WGS sequence"/>
</dbReference>
<evidence type="ECO:0000313" key="3">
    <source>
        <dbReference type="EMBL" id="CAF1199438.1"/>
    </source>
</evidence>
<evidence type="ECO:0000313" key="5">
    <source>
        <dbReference type="Proteomes" id="UP000663832"/>
    </source>
</evidence>
<organism evidence="3 5">
    <name type="scientific">Adineta steineri</name>
    <dbReference type="NCBI Taxonomy" id="433720"/>
    <lineage>
        <taxon>Eukaryota</taxon>
        <taxon>Metazoa</taxon>
        <taxon>Spiralia</taxon>
        <taxon>Gnathifera</taxon>
        <taxon>Rotifera</taxon>
        <taxon>Eurotatoria</taxon>
        <taxon>Bdelloidea</taxon>
        <taxon>Adinetida</taxon>
        <taxon>Adinetidae</taxon>
        <taxon>Adineta</taxon>
    </lineage>
</organism>
<dbReference type="Pfam" id="PF01713">
    <property type="entry name" value="Smr"/>
    <property type="match status" value="1"/>
</dbReference>